<dbReference type="AlphaFoldDB" id="A0A078HB78"/>
<dbReference type="PaxDb" id="3708-A0A078HB78"/>
<evidence type="ECO:0000313" key="2">
    <source>
        <dbReference type="EMBL" id="CDY34053.1"/>
    </source>
</evidence>
<accession>A0A078HB78</accession>
<dbReference type="GO" id="GO:0043565">
    <property type="term" value="F:sequence-specific DNA binding"/>
    <property type="evidence" value="ECO:0007669"/>
    <property type="project" value="InterPro"/>
</dbReference>
<sequence length="326" mass="37238">MASSSSSSYGIEQLQKECYYEWMSLQAKHIVDLKEALMRQRSNAYNHHKLFFLLTEFPGPSELVGKIVNDFQSYAKGRSELTDKSCSSYFAPSWNSSLENGLLWMGGCLKSSHTRTDVKKKWVGSFQCRPASFVRVIYALCGSCAEAHLSRYLLQMDENIDDRHDGDSSMSDLTATQLEKINDLHVKVIREEDEITKKCANLQEDVADMPIAVTAFWRDSVEADVAVENALDKHEECMGVLMAEADKVRLETLRRIVEVLTPVQAAEFLLSRKRLHMSLHEWGRAREERRYGCAHVRVQQQGEPEPGSQRDRTLLICECEFCKVNK</sequence>
<dbReference type="PANTHER" id="PTHR46354">
    <property type="entry name" value="DOG1 DOMAIN-CONTAINING PROTEIN"/>
    <property type="match status" value="1"/>
</dbReference>
<proteinExistence type="predicted"/>
<dbReference type="GO" id="GO:0006351">
    <property type="term" value="P:DNA-templated transcription"/>
    <property type="evidence" value="ECO:0007669"/>
    <property type="project" value="InterPro"/>
</dbReference>
<dbReference type="Gramene" id="CDY34053">
    <property type="protein sequence ID" value="CDY34053"/>
    <property type="gene ID" value="GSBRNA2T00055933001"/>
</dbReference>
<dbReference type="InterPro" id="IPR025422">
    <property type="entry name" value="TGA_domain"/>
</dbReference>
<dbReference type="PANTHER" id="PTHR46354:SF21">
    <property type="entry name" value="DOG1 DOMAIN-CONTAINING PROTEIN"/>
    <property type="match status" value="1"/>
</dbReference>
<organism evidence="2 3">
    <name type="scientific">Brassica napus</name>
    <name type="common">Rape</name>
    <dbReference type="NCBI Taxonomy" id="3708"/>
    <lineage>
        <taxon>Eukaryota</taxon>
        <taxon>Viridiplantae</taxon>
        <taxon>Streptophyta</taxon>
        <taxon>Embryophyta</taxon>
        <taxon>Tracheophyta</taxon>
        <taxon>Spermatophyta</taxon>
        <taxon>Magnoliopsida</taxon>
        <taxon>eudicotyledons</taxon>
        <taxon>Gunneridae</taxon>
        <taxon>Pentapetalae</taxon>
        <taxon>rosids</taxon>
        <taxon>malvids</taxon>
        <taxon>Brassicales</taxon>
        <taxon>Brassicaceae</taxon>
        <taxon>Brassiceae</taxon>
        <taxon>Brassica</taxon>
    </lineage>
</organism>
<dbReference type="InterPro" id="IPR051886">
    <property type="entry name" value="Seed_Dev/Stress_Resp_Reg"/>
</dbReference>
<dbReference type="STRING" id="3708.A0A078HB78"/>
<dbReference type="OMA" id="CCFKEWM"/>
<evidence type="ECO:0000313" key="3">
    <source>
        <dbReference type="Proteomes" id="UP000028999"/>
    </source>
</evidence>
<protein>
    <submittedName>
        <fullName evidence="2">BnaC03g62790D protein</fullName>
    </submittedName>
</protein>
<gene>
    <name evidence="2" type="primary">BnaC03g62790D</name>
    <name evidence="2" type="ORF">GSBRNA2T00055933001</name>
</gene>
<dbReference type="PROSITE" id="PS51806">
    <property type="entry name" value="DOG1"/>
    <property type="match status" value="1"/>
</dbReference>
<dbReference type="Pfam" id="PF14144">
    <property type="entry name" value="DOG1"/>
    <property type="match status" value="1"/>
</dbReference>
<keyword evidence="3" id="KW-1185">Reference proteome</keyword>
<dbReference type="EMBL" id="LK032327">
    <property type="protein sequence ID" value="CDY34053.1"/>
    <property type="molecule type" value="Genomic_DNA"/>
</dbReference>
<evidence type="ECO:0000259" key="1">
    <source>
        <dbReference type="PROSITE" id="PS51806"/>
    </source>
</evidence>
<dbReference type="Proteomes" id="UP000028999">
    <property type="component" value="Unassembled WGS sequence"/>
</dbReference>
<reference evidence="2 3" key="1">
    <citation type="journal article" date="2014" name="Science">
        <title>Plant genetics. Early allopolyploid evolution in the post-Neolithic Brassica napus oilseed genome.</title>
        <authorList>
            <person name="Chalhoub B."/>
            <person name="Denoeud F."/>
            <person name="Liu S."/>
            <person name="Parkin I.A."/>
            <person name="Tang H."/>
            <person name="Wang X."/>
            <person name="Chiquet J."/>
            <person name="Belcram H."/>
            <person name="Tong C."/>
            <person name="Samans B."/>
            <person name="Correa M."/>
            <person name="Da Silva C."/>
            <person name="Just J."/>
            <person name="Falentin C."/>
            <person name="Koh C.S."/>
            <person name="Le Clainche I."/>
            <person name="Bernard M."/>
            <person name="Bento P."/>
            <person name="Noel B."/>
            <person name="Labadie K."/>
            <person name="Alberti A."/>
            <person name="Charles M."/>
            <person name="Arnaud D."/>
            <person name="Guo H."/>
            <person name="Daviaud C."/>
            <person name="Alamery S."/>
            <person name="Jabbari K."/>
            <person name="Zhao M."/>
            <person name="Edger P.P."/>
            <person name="Chelaifa H."/>
            <person name="Tack D."/>
            <person name="Lassalle G."/>
            <person name="Mestiri I."/>
            <person name="Schnel N."/>
            <person name="Le Paslier M.C."/>
            <person name="Fan G."/>
            <person name="Renault V."/>
            <person name="Bayer P.E."/>
            <person name="Golicz A.A."/>
            <person name="Manoli S."/>
            <person name="Lee T.H."/>
            <person name="Thi V.H."/>
            <person name="Chalabi S."/>
            <person name="Hu Q."/>
            <person name="Fan C."/>
            <person name="Tollenaere R."/>
            <person name="Lu Y."/>
            <person name="Battail C."/>
            <person name="Shen J."/>
            <person name="Sidebottom C.H."/>
            <person name="Wang X."/>
            <person name="Canaguier A."/>
            <person name="Chauveau A."/>
            <person name="Berard A."/>
            <person name="Deniot G."/>
            <person name="Guan M."/>
            <person name="Liu Z."/>
            <person name="Sun F."/>
            <person name="Lim Y.P."/>
            <person name="Lyons E."/>
            <person name="Town C.D."/>
            <person name="Bancroft I."/>
            <person name="Wang X."/>
            <person name="Meng J."/>
            <person name="Ma J."/>
            <person name="Pires J.C."/>
            <person name="King G.J."/>
            <person name="Brunel D."/>
            <person name="Delourme R."/>
            <person name="Renard M."/>
            <person name="Aury J.M."/>
            <person name="Adams K.L."/>
            <person name="Batley J."/>
            <person name="Snowdon R.J."/>
            <person name="Tost J."/>
            <person name="Edwards D."/>
            <person name="Zhou Y."/>
            <person name="Hua W."/>
            <person name="Sharpe A.G."/>
            <person name="Paterson A.H."/>
            <person name="Guan C."/>
            <person name="Wincker P."/>
        </authorList>
    </citation>
    <scope>NUCLEOTIDE SEQUENCE [LARGE SCALE GENOMIC DNA]</scope>
    <source>
        <strain evidence="3">cv. Darmor-bzh</strain>
    </source>
</reference>
<feature type="domain" description="DOG1" evidence="1">
    <location>
        <begin position="12"/>
        <end position="289"/>
    </location>
</feature>
<name>A0A078HB78_BRANA</name>